<evidence type="ECO:0000313" key="2">
    <source>
        <dbReference type="Proteomes" id="UP001642464"/>
    </source>
</evidence>
<accession>A0ABP0ICE2</accession>
<dbReference type="EMBL" id="CAXAMM010003236">
    <property type="protein sequence ID" value="CAK8999050.1"/>
    <property type="molecule type" value="Genomic_DNA"/>
</dbReference>
<name>A0ABP0ICE2_9DINO</name>
<evidence type="ECO:0000313" key="1">
    <source>
        <dbReference type="EMBL" id="CAK8999050.1"/>
    </source>
</evidence>
<organism evidence="1 2">
    <name type="scientific">Durusdinium trenchii</name>
    <dbReference type="NCBI Taxonomy" id="1381693"/>
    <lineage>
        <taxon>Eukaryota</taxon>
        <taxon>Sar</taxon>
        <taxon>Alveolata</taxon>
        <taxon>Dinophyceae</taxon>
        <taxon>Suessiales</taxon>
        <taxon>Symbiodiniaceae</taxon>
        <taxon>Durusdinium</taxon>
    </lineage>
</organism>
<proteinExistence type="predicted"/>
<sequence length="339" mass="37902">MPRRWWITHQVAPLVCLMLVFLSSARPGRVASPGVGGSMEVAPERRKRRKRWTPQTPDERLMWALGCELWLAGRDVALASRSVLRGEIGATAAPAAPAPRGGTRSHLPTVLQEGGSALQEAGAAFLDARWSSAMVQLERVAQTSQEYWPSRGFDDLIALVFATSLRRGSVSPARSPADSLEHLAQGLDVAIEDIDHNCQIQYPHRERAEVLLISAAETLRDAMALFDPDLGSDFFLPKDPRAVGAHVHDDDEDFREDDELGSVSDQLEYVSGDMVATLRIRDIQKELMRADHCEESHGRKKLLMRLVRENHPDQNPGREEEVRPVFEYCLRMLRLCKDA</sequence>
<dbReference type="Proteomes" id="UP001642464">
    <property type="component" value="Unassembled WGS sequence"/>
</dbReference>
<gene>
    <name evidence="1" type="ORF">SCF082_LOCUS5898</name>
</gene>
<comment type="caution">
    <text evidence="1">The sequence shown here is derived from an EMBL/GenBank/DDBJ whole genome shotgun (WGS) entry which is preliminary data.</text>
</comment>
<reference evidence="1 2" key="1">
    <citation type="submission" date="2024-02" db="EMBL/GenBank/DDBJ databases">
        <authorList>
            <person name="Chen Y."/>
            <person name="Shah S."/>
            <person name="Dougan E. K."/>
            <person name="Thang M."/>
            <person name="Chan C."/>
        </authorList>
    </citation>
    <scope>NUCLEOTIDE SEQUENCE [LARGE SCALE GENOMIC DNA]</scope>
</reference>
<keyword evidence="2" id="KW-1185">Reference proteome</keyword>
<protein>
    <submittedName>
        <fullName evidence="1">Serine/threonine-protein phosphatase PP2A-5 catalytic subunit</fullName>
    </submittedName>
</protein>